<accession>H6Q973</accession>
<protein>
    <submittedName>
        <fullName evidence="1">Uncharacterized protein</fullName>
    </submittedName>
</protein>
<reference evidence="1 2" key="1">
    <citation type="journal article" date="2012" name="Stand. Genomic Sci.">
        <title>Complete genome sequence of Pyrobaculum oguniense.</title>
        <authorList>
            <person name="Bernick D.L."/>
            <person name="Karplus K."/>
            <person name="Lui L.M."/>
            <person name="Coker J.K."/>
            <person name="Murphy J.N."/>
            <person name="Chan P.P."/>
            <person name="Cozen A.E."/>
            <person name="Lowe T.M."/>
        </authorList>
    </citation>
    <scope>NUCLEOTIDE SEQUENCE [LARGE SCALE GENOMIC DNA]</scope>
    <source>
        <strain evidence="1 2">TE7</strain>
    </source>
</reference>
<dbReference type="AlphaFoldDB" id="H6Q973"/>
<name>H6Q973_PYROT</name>
<dbReference type="InterPro" id="IPR023534">
    <property type="entry name" value="Rof/RNase_P-like"/>
</dbReference>
<dbReference type="InterPro" id="IPR036980">
    <property type="entry name" value="RNase_P/MRP_Rpp29_sf"/>
</dbReference>
<dbReference type="Proteomes" id="UP000009062">
    <property type="component" value="Chromosome"/>
</dbReference>
<sequence length="78" mass="8823">MLCVDLLGKIVSTYRCPYRLRGVVVGETYNTFLIFTGSRVATVPKSVCRFIIHDDGLLVNGIYLVGYRDVRLFNCGKF</sequence>
<organism evidence="1 2">
    <name type="scientific">Pyrobaculum oguniense (strain DSM 13380 / JCM 10595 / TE7)</name>
    <dbReference type="NCBI Taxonomy" id="698757"/>
    <lineage>
        <taxon>Archaea</taxon>
        <taxon>Thermoproteota</taxon>
        <taxon>Thermoprotei</taxon>
        <taxon>Thermoproteales</taxon>
        <taxon>Thermoproteaceae</taxon>
        <taxon>Pyrobaculum</taxon>
    </lineage>
</organism>
<dbReference type="SUPFAM" id="SSF101744">
    <property type="entry name" value="Rof/RNase P subunit-like"/>
    <property type="match status" value="1"/>
</dbReference>
<dbReference type="EMBL" id="CP003316">
    <property type="protein sequence ID" value="AFA39602.1"/>
    <property type="molecule type" value="Genomic_DNA"/>
</dbReference>
<dbReference type="GO" id="GO:0003723">
    <property type="term" value="F:RNA binding"/>
    <property type="evidence" value="ECO:0007669"/>
    <property type="project" value="InterPro"/>
</dbReference>
<dbReference type="HOGENOM" id="CLU_2581552_0_0_2"/>
<dbReference type="Pfam" id="PF01868">
    <property type="entry name" value="RNase_P-MRP_p29"/>
    <property type="match status" value="1"/>
</dbReference>
<dbReference type="InterPro" id="IPR002730">
    <property type="entry name" value="Rpp29/RNP1"/>
</dbReference>
<dbReference type="Gene3D" id="2.30.30.210">
    <property type="entry name" value="Ribonuclease P/MRP, subunit p29"/>
    <property type="match status" value="1"/>
</dbReference>
<dbReference type="GO" id="GO:0030677">
    <property type="term" value="C:ribonuclease P complex"/>
    <property type="evidence" value="ECO:0007669"/>
    <property type="project" value="InterPro"/>
</dbReference>
<dbReference type="STRING" id="698757.Pogu_1575"/>
<evidence type="ECO:0000313" key="1">
    <source>
        <dbReference type="EMBL" id="AFA39602.1"/>
    </source>
</evidence>
<dbReference type="eggNOG" id="arCOG00784">
    <property type="taxonomic scope" value="Archaea"/>
</dbReference>
<gene>
    <name evidence="1" type="ordered locus">Pogu_1575</name>
</gene>
<dbReference type="GO" id="GO:0001682">
    <property type="term" value="P:tRNA 5'-leader removal"/>
    <property type="evidence" value="ECO:0007669"/>
    <property type="project" value="InterPro"/>
</dbReference>
<keyword evidence="2" id="KW-1185">Reference proteome</keyword>
<evidence type="ECO:0000313" key="2">
    <source>
        <dbReference type="Proteomes" id="UP000009062"/>
    </source>
</evidence>
<proteinExistence type="predicted"/>
<dbReference type="KEGG" id="pog:Pogu_1575"/>